<dbReference type="EMBL" id="JABWDU010000001">
    <property type="protein sequence ID" value="NVD37651.1"/>
    <property type="molecule type" value="Genomic_DNA"/>
</dbReference>
<evidence type="ECO:0000313" key="2">
    <source>
        <dbReference type="EMBL" id="NVD37651.1"/>
    </source>
</evidence>
<evidence type="ECO:0000313" key="3">
    <source>
        <dbReference type="Proteomes" id="UP000520198"/>
    </source>
</evidence>
<evidence type="ECO:0000259" key="1">
    <source>
        <dbReference type="Pfam" id="PF20278"/>
    </source>
</evidence>
<accession>A0A7Y6UKU5</accession>
<proteinExistence type="predicted"/>
<dbReference type="RefSeq" id="WP_176351424.1">
    <property type="nucleotide sequence ID" value="NZ_JABWDU010000001.1"/>
</dbReference>
<dbReference type="AlphaFoldDB" id="A0A7Y6UKU5"/>
<reference evidence="2 3" key="1">
    <citation type="submission" date="2020-06" db="EMBL/GenBank/DDBJ databases">
        <authorList>
            <person name="Grouzdev D.S."/>
        </authorList>
    </citation>
    <scope>NUCLEOTIDE SEQUENCE [LARGE SCALE GENOMIC DNA]</scope>
    <source>
        <strain evidence="2 3">HO-A22</strain>
    </source>
</reference>
<dbReference type="InterPro" id="IPR046918">
    <property type="entry name" value="ABC-3C_CTD2"/>
</dbReference>
<dbReference type="Pfam" id="PF20278">
    <property type="entry name" value="CTD2"/>
    <property type="match status" value="1"/>
</dbReference>
<dbReference type="Proteomes" id="UP000520198">
    <property type="component" value="Unassembled WGS sequence"/>
</dbReference>
<organism evidence="2 3">
    <name type="scientific">Ensifer oleiphilus</name>
    <dbReference type="NCBI Taxonomy" id="2742698"/>
    <lineage>
        <taxon>Bacteria</taxon>
        <taxon>Pseudomonadati</taxon>
        <taxon>Pseudomonadota</taxon>
        <taxon>Alphaproteobacteria</taxon>
        <taxon>Hyphomicrobiales</taxon>
        <taxon>Rhizobiaceae</taxon>
        <taxon>Sinorhizobium/Ensifer group</taxon>
        <taxon>Ensifer</taxon>
    </lineage>
</organism>
<dbReference type="SUPFAM" id="SSF51905">
    <property type="entry name" value="FAD/NAD(P)-binding domain"/>
    <property type="match status" value="1"/>
</dbReference>
<dbReference type="InterPro" id="IPR036188">
    <property type="entry name" value="FAD/NAD-bd_sf"/>
</dbReference>
<name>A0A7Y6UKU5_9HYPH</name>
<gene>
    <name evidence="2" type="ORF">HT585_02190</name>
</gene>
<feature type="domain" description="ABC-three component systems C-terminal" evidence="1">
    <location>
        <begin position="461"/>
        <end position="784"/>
    </location>
</feature>
<dbReference type="Gene3D" id="3.50.50.60">
    <property type="entry name" value="FAD/NAD(P)-binding domain"/>
    <property type="match status" value="1"/>
</dbReference>
<comment type="caution">
    <text evidence="2">The sequence shown here is derived from an EMBL/GenBank/DDBJ whole genome shotgun (WGS) entry which is preliminary data.</text>
</comment>
<sequence length="800" mass="86713">MTPEEIFEDALVPDTRSVLVLGSFERRVTVYSQQIRALNLVDALLSQNAVRDDGKIAIVGGGAAGVTAAVALSKAAPNLKALDLFEARADILQLQKNGTRYLHPHFYDWPSIGSDEEDAGLPIMNWTAGPAGDVVRALWNQFDEACRTTRLTFHPNSTVTSLRPSTTSTVRVVTTGTAISRIYDVVILAIGFGLEAFLDGDTDSYWKPSALAGAMLVQMQEPSIFISGNGDGGLVDFQMAAFDALEHRAICQLITNLDLGDALTELRTIEVEAWAPGANVNLLDAYRMRVKPLIPGPAWATIVEALRNNVRIRLHTNEAQLLRKTTALHNRLATFLIIEADRDIERNAITVTTGVGFTDGVVPATGPISLDGEAPFTPYRRFLRLGPDSAPNLAPFDALLATYPGRLLPKASATRPESPSLTASARARFAPFAPAAAPAPLPEQEAVGPPTLRIVLQRQGNNITWSGDLAPTDIDMLWRGNHGLSVYTDVAAADSDGLISALARLGCHAASFHLHARDAQGWRTSMTSLCASRSLPGPDIGTRCIVNDWDDPPVVVQRVTSPIADLASIVSERLDLETLRQLHGALYDVLGPPNVEIGWPIEARLKEQLWSRWLNWHPVLQAEPATRRRFMLLLVTEQDRDNITPELLVRVGPRSLRPFLTKPTIFGLTFAVCSEHAVSPIAVAPGNMAGGGLTGHACGVGWIQGRDLSAGFAAAQAWTTGVVLLAQLREAFRLAERDVRFDHAPGDPAKVGDVLSDQEPLVIPADELFVIALEAGEQSMQQHLRSVIQWRATNNRASLE</sequence>
<protein>
    <recommendedName>
        <fullName evidence="1">ABC-three component systems C-terminal domain-containing protein</fullName>
    </recommendedName>
</protein>
<keyword evidence="3" id="KW-1185">Reference proteome</keyword>